<evidence type="ECO:0000256" key="1">
    <source>
        <dbReference type="SAM" id="SignalP"/>
    </source>
</evidence>
<keyword evidence="3" id="KW-1185">Reference proteome</keyword>
<dbReference type="InParanoid" id="M4B4R5"/>
<organism evidence="2 3">
    <name type="scientific">Hyaloperonospora arabidopsidis (strain Emoy2)</name>
    <name type="common">Downy mildew agent</name>
    <name type="synonym">Peronospora arabidopsidis</name>
    <dbReference type="NCBI Taxonomy" id="559515"/>
    <lineage>
        <taxon>Eukaryota</taxon>
        <taxon>Sar</taxon>
        <taxon>Stramenopiles</taxon>
        <taxon>Oomycota</taxon>
        <taxon>Peronosporomycetes</taxon>
        <taxon>Peronosporales</taxon>
        <taxon>Peronosporaceae</taxon>
        <taxon>Hyaloperonospora</taxon>
    </lineage>
</organism>
<sequence>MMQVWLLHANLTLPADTLAAPEADVQRLVLSGFYGLCRYTRRTPGCHCGSRMRHYIWI</sequence>
<reference evidence="3" key="1">
    <citation type="journal article" date="2010" name="Science">
        <title>Signatures of adaptation to obligate biotrophy in the Hyaloperonospora arabidopsidis genome.</title>
        <authorList>
            <person name="Baxter L."/>
            <person name="Tripathy S."/>
            <person name="Ishaque N."/>
            <person name="Boot N."/>
            <person name="Cabral A."/>
            <person name="Kemen E."/>
            <person name="Thines M."/>
            <person name="Ah-Fong A."/>
            <person name="Anderson R."/>
            <person name="Badejoko W."/>
            <person name="Bittner-Eddy P."/>
            <person name="Boore J.L."/>
            <person name="Chibucos M.C."/>
            <person name="Coates M."/>
            <person name="Dehal P."/>
            <person name="Delehaunty K."/>
            <person name="Dong S."/>
            <person name="Downton P."/>
            <person name="Dumas B."/>
            <person name="Fabro G."/>
            <person name="Fronick C."/>
            <person name="Fuerstenberg S.I."/>
            <person name="Fulton L."/>
            <person name="Gaulin E."/>
            <person name="Govers F."/>
            <person name="Hughes L."/>
            <person name="Humphray S."/>
            <person name="Jiang R.H."/>
            <person name="Judelson H."/>
            <person name="Kamoun S."/>
            <person name="Kyung K."/>
            <person name="Meijer H."/>
            <person name="Minx P."/>
            <person name="Morris P."/>
            <person name="Nelson J."/>
            <person name="Phuntumart V."/>
            <person name="Qutob D."/>
            <person name="Rehmany A."/>
            <person name="Rougon-Cardoso A."/>
            <person name="Ryden P."/>
            <person name="Torto-Alalibo T."/>
            <person name="Studholme D."/>
            <person name="Wang Y."/>
            <person name="Win J."/>
            <person name="Wood J."/>
            <person name="Clifton S.W."/>
            <person name="Rogers J."/>
            <person name="Van den Ackerveken G."/>
            <person name="Jones J.D."/>
            <person name="McDowell J.M."/>
            <person name="Beynon J."/>
            <person name="Tyler B.M."/>
        </authorList>
    </citation>
    <scope>NUCLEOTIDE SEQUENCE [LARGE SCALE GENOMIC DNA]</scope>
    <source>
        <strain evidence="3">Emoy2</strain>
    </source>
</reference>
<evidence type="ECO:0000313" key="3">
    <source>
        <dbReference type="Proteomes" id="UP000011713"/>
    </source>
</evidence>
<keyword evidence="1" id="KW-0732">Signal</keyword>
<dbReference type="Proteomes" id="UP000011713">
    <property type="component" value="Unassembled WGS sequence"/>
</dbReference>
<dbReference type="EnsemblProtists" id="HpaT801265">
    <property type="protein sequence ID" value="HpaP801265"/>
    <property type="gene ID" value="HpaG801265"/>
</dbReference>
<name>M4B4R5_HYAAE</name>
<dbReference type="EnsemblProtists" id="HpaT801266">
    <property type="protein sequence ID" value="HpaP801266"/>
    <property type="gene ID" value="HpaG801266"/>
</dbReference>
<dbReference type="HOGENOM" id="CLU_2983189_0_0_1"/>
<reference evidence="2" key="2">
    <citation type="submission" date="2015-06" db="UniProtKB">
        <authorList>
            <consortium name="EnsemblProtists"/>
        </authorList>
    </citation>
    <scope>IDENTIFICATION</scope>
    <source>
        <strain evidence="2">Emoy2</strain>
    </source>
</reference>
<proteinExistence type="predicted"/>
<dbReference type="VEuPathDB" id="FungiDB:HpaG801265"/>
<evidence type="ECO:0008006" key="4">
    <source>
        <dbReference type="Google" id="ProtNLM"/>
    </source>
</evidence>
<accession>M4B4R5</accession>
<dbReference type="AlphaFoldDB" id="M4B4R5"/>
<feature type="chain" id="PRO_5009704477" description="RxLR effector candidate protein" evidence="1">
    <location>
        <begin position="20"/>
        <end position="58"/>
    </location>
</feature>
<feature type="signal peptide" evidence="1">
    <location>
        <begin position="1"/>
        <end position="19"/>
    </location>
</feature>
<evidence type="ECO:0000313" key="2">
    <source>
        <dbReference type="EnsemblProtists" id="HpaP801265"/>
    </source>
</evidence>
<dbReference type="EMBL" id="JH598325">
    <property type="status" value="NOT_ANNOTATED_CDS"/>
    <property type="molecule type" value="Genomic_DNA"/>
</dbReference>
<protein>
    <recommendedName>
        <fullName evidence="4">RxLR effector candidate protein</fullName>
    </recommendedName>
</protein>